<evidence type="ECO:0000256" key="2">
    <source>
        <dbReference type="SAM" id="Phobius"/>
    </source>
</evidence>
<keyword evidence="1" id="KW-1208">Phospholipid metabolism</keyword>
<comment type="cofactor">
    <cofactor evidence="1">
        <name>Mg(2+)</name>
        <dbReference type="ChEBI" id="CHEBI:18420"/>
    </cofactor>
</comment>
<dbReference type="EC" id="3.1.3.27" evidence="1"/>
<dbReference type="InterPro" id="IPR026037">
    <property type="entry name" value="PgpA"/>
</dbReference>
<keyword evidence="1" id="KW-0479">Metal-binding</keyword>
<dbReference type="RefSeq" id="WP_218392702.1">
    <property type="nucleotide sequence ID" value="NZ_JAHUZE010000002.1"/>
</dbReference>
<keyword evidence="1" id="KW-0443">Lipid metabolism</keyword>
<gene>
    <name evidence="4" type="ORF">KJP28_11650</name>
</gene>
<evidence type="ECO:0000313" key="4">
    <source>
        <dbReference type="EMBL" id="MBV7379583.1"/>
    </source>
</evidence>
<dbReference type="CDD" id="cd06971">
    <property type="entry name" value="PgpA"/>
    <property type="match status" value="1"/>
</dbReference>
<accession>A0ABS6T2X8</accession>
<keyword evidence="5" id="KW-1185">Reference proteome</keyword>
<keyword evidence="1" id="KW-0442">Lipid degradation</keyword>
<keyword evidence="1" id="KW-0460">Magnesium</keyword>
<evidence type="ECO:0000313" key="5">
    <source>
        <dbReference type="Proteomes" id="UP000756530"/>
    </source>
</evidence>
<comment type="subcellular location">
    <subcellularLocation>
        <location evidence="1">Cell inner membrane</location>
        <topology evidence="1">Multi-pass membrane protein</topology>
    </subcellularLocation>
</comment>
<keyword evidence="1 2" id="KW-0812">Transmembrane</keyword>
<keyword evidence="1" id="KW-0595">Phospholipid degradation</keyword>
<proteinExistence type="predicted"/>
<dbReference type="InterPro" id="IPR007686">
    <property type="entry name" value="YutG/PgpA"/>
</dbReference>
<comment type="function">
    <text evidence="1">Lipid phosphatase which dephosphorylates phosphatidylglycerophosphate (PGP) to phosphatidylglycerol (PG).</text>
</comment>
<dbReference type="PANTHER" id="PTHR36305:SF1">
    <property type="entry name" value="PHOSPHATIDYLGLYCEROPHOSPHATASE A"/>
    <property type="match status" value="1"/>
</dbReference>
<dbReference type="Proteomes" id="UP000756530">
    <property type="component" value="Unassembled WGS sequence"/>
</dbReference>
<sequence>MSRVFATFFFIGYLKPASGTWGSLAALPFIWALHELGRIFLPFELGGPLLLSVALVLTFFGGLKATRLMTAGGDDHDPSEIVIDEVVGQGIAILPVSIGAAGVGADVLALYPGWIVGFLAFRLFDIWKPWLIGRADRRGDALGVMLDDVIAGVFAAFVVLIAAGVSHAIVMV</sequence>
<keyword evidence="1" id="KW-0378">Hydrolase</keyword>
<dbReference type="PIRSF" id="PIRSF006162">
    <property type="entry name" value="PgpA"/>
    <property type="match status" value="1"/>
</dbReference>
<dbReference type="PANTHER" id="PTHR36305">
    <property type="entry name" value="PHOSPHATIDYLGLYCEROPHOSPHATASE A"/>
    <property type="match status" value="1"/>
</dbReference>
<evidence type="ECO:0000259" key="3">
    <source>
        <dbReference type="Pfam" id="PF04608"/>
    </source>
</evidence>
<keyword evidence="2" id="KW-1133">Transmembrane helix</keyword>
<comment type="catalytic activity">
    <reaction evidence="1">
        <text>a 1,2-diacyl-sn-glycero-3-phospho-(1'-sn-glycero-3'-phosphate) + H2O = a 1,2-diacyl-sn-glycero-3-phospho-(1'-sn-glycerol) + phosphate</text>
        <dbReference type="Rhea" id="RHEA:33751"/>
        <dbReference type="ChEBI" id="CHEBI:15377"/>
        <dbReference type="ChEBI" id="CHEBI:43474"/>
        <dbReference type="ChEBI" id="CHEBI:60110"/>
        <dbReference type="ChEBI" id="CHEBI:64716"/>
        <dbReference type="EC" id="3.1.3.27"/>
    </reaction>
</comment>
<comment type="pathway">
    <text evidence="1">Phospholipid metabolism; phosphatidylglycerol biosynthesis; phosphatidylglycerol from CDP-diacylglycerol: step 2/2.</text>
</comment>
<feature type="transmembrane region" description="Helical" evidence="2">
    <location>
        <begin position="148"/>
        <end position="170"/>
    </location>
</feature>
<feature type="transmembrane region" description="Helical" evidence="2">
    <location>
        <begin position="39"/>
        <end position="60"/>
    </location>
</feature>
<organism evidence="4 5">
    <name type="scientific">Maritimibacter dapengensis</name>
    <dbReference type="NCBI Taxonomy" id="2836868"/>
    <lineage>
        <taxon>Bacteria</taxon>
        <taxon>Pseudomonadati</taxon>
        <taxon>Pseudomonadota</taxon>
        <taxon>Alphaproteobacteria</taxon>
        <taxon>Rhodobacterales</taxon>
        <taxon>Roseobacteraceae</taxon>
        <taxon>Maritimibacter</taxon>
    </lineage>
</organism>
<evidence type="ECO:0000256" key="1">
    <source>
        <dbReference type="PIRNR" id="PIRNR006162"/>
    </source>
</evidence>
<keyword evidence="1" id="KW-1003">Cell membrane</keyword>
<comment type="caution">
    <text evidence="4">The sequence shown here is derived from an EMBL/GenBank/DDBJ whole genome shotgun (WGS) entry which is preliminary data.</text>
</comment>
<feature type="domain" description="YutG/PgpA" evidence="3">
    <location>
        <begin position="4"/>
        <end position="162"/>
    </location>
</feature>
<reference evidence="4 5" key="1">
    <citation type="submission" date="2021-05" db="EMBL/GenBank/DDBJ databases">
        <title>Culturable bacteria isolated from Daya Bay.</title>
        <authorList>
            <person name="Zheng W."/>
            <person name="Yu S."/>
            <person name="Huang Y."/>
        </authorList>
    </citation>
    <scope>NUCLEOTIDE SEQUENCE [LARGE SCALE GENOMIC DNA]</scope>
    <source>
        <strain evidence="4 5">DP4N28-5</strain>
    </source>
</reference>
<keyword evidence="1" id="KW-0997">Cell inner membrane</keyword>
<protein>
    <recommendedName>
        <fullName evidence="1">Phosphatidylglycerophosphatase A</fullName>
        <ecNumber evidence="1">3.1.3.27</ecNumber>
    </recommendedName>
    <alternativeName>
        <fullName evidence="1">Phosphatidylglycerolphosphate phosphatase A</fullName>
    </alternativeName>
</protein>
<dbReference type="Pfam" id="PF04608">
    <property type="entry name" value="PgpA"/>
    <property type="match status" value="1"/>
</dbReference>
<keyword evidence="1 2" id="KW-0472">Membrane</keyword>
<dbReference type="EMBL" id="JAHUZE010000002">
    <property type="protein sequence ID" value="MBV7379583.1"/>
    <property type="molecule type" value="Genomic_DNA"/>
</dbReference>
<name>A0ABS6T2X8_9RHOB</name>